<feature type="domain" description="Hydroxymethylglutaryl-coenzyme A synthase N-terminal" evidence="6">
    <location>
        <begin position="4"/>
        <end position="54"/>
    </location>
</feature>
<feature type="binding site" evidence="4">
    <location>
        <position position="198"/>
    </location>
    <ligand>
        <name>CoA</name>
        <dbReference type="ChEBI" id="CHEBI:57287"/>
    </ligand>
</feature>
<dbReference type="GO" id="GO:0010142">
    <property type="term" value="P:farnesyl diphosphate biosynthetic process, mevalonate pathway"/>
    <property type="evidence" value="ECO:0007669"/>
    <property type="project" value="InterPro"/>
</dbReference>
<evidence type="ECO:0000313" key="8">
    <source>
        <dbReference type="EMBL" id="EKG16277.1"/>
    </source>
</evidence>
<dbReference type="Pfam" id="PF08540">
    <property type="entry name" value="HMG_CoA_synt_C"/>
    <property type="match status" value="1"/>
</dbReference>
<dbReference type="InterPro" id="IPR013746">
    <property type="entry name" value="HMG_CoA_synt_C_dom"/>
</dbReference>
<dbReference type="EMBL" id="AHHD01000281">
    <property type="protein sequence ID" value="EKG16277.1"/>
    <property type="molecule type" value="Genomic_DNA"/>
</dbReference>
<evidence type="ECO:0000259" key="7">
    <source>
        <dbReference type="Pfam" id="PF08540"/>
    </source>
</evidence>
<evidence type="ECO:0000256" key="1">
    <source>
        <dbReference type="ARBA" id="ARBA00007061"/>
    </source>
</evidence>
<dbReference type="InterPro" id="IPR013528">
    <property type="entry name" value="HMG_CoA_synth_N"/>
</dbReference>
<dbReference type="PROSITE" id="PS01226">
    <property type="entry name" value="HMG_COA_SYNTHASE"/>
    <property type="match status" value="1"/>
</dbReference>
<dbReference type="CDD" id="cd00827">
    <property type="entry name" value="init_cond_enzymes"/>
    <property type="match status" value="1"/>
</dbReference>
<accession>K2RU75</accession>
<dbReference type="EC" id="2.3.3.10" evidence="5"/>
<dbReference type="eggNOG" id="KOG1393">
    <property type="taxonomic scope" value="Eukaryota"/>
</dbReference>
<dbReference type="PANTHER" id="PTHR43323:SF2">
    <property type="entry name" value="HYDROXYMETHYLGLUTARYL-COA SYNTHASE"/>
    <property type="match status" value="1"/>
</dbReference>
<sequence>MAARPPHVGIKALEIYFPSQCVGQAELEKFQGVSAGKYTIGLAQTKMSFCDDREGQPRRPRIRATRPLTRARPLLACAHHRRVAPAQLFEEHGNYDIEGVDTYNACYGGTNALFNAVNWVESSAWDGRDAIVVAGDIALYEKPAARPTGGAGCVAMLVGPDAPLVLEPGMRGSFMRHTYDFYKANMKSEYPLVDGHFSIKCYVEAVDACYKNYQKRLAKLAFHDANGTSGANGPRLFIDHFDYFAFHAPTCKLVSKSYGRLLYNDFLANPTHPAFESVPADLREMDYQSSLGDKALEKTFIGLTKKRFAERVFPSIEAPTMCGNMYTASVYASLVSLVSNIPSDTLQGKRIGIFSYGSGLASSLFSIRVRGDVAAFASKIDLHRRLDNRITTSAETYDEMCKLRERAYQQKNYTPVGDVNLLVKGTYYLAHVDDMFQRTYKVKG</sequence>
<feature type="binding site" evidence="4">
    <location>
        <position position="252"/>
    </location>
    <ligand>
        <name>CoA</name>
        <dbReference type="ChEBI" id="CHEBI:57287"/>
    </ligand>
</feature>
<dbReference type="GO" id="GO:0004421">
    <property type="term" value="F:hydroxymethylglutaryl-CoA synthase activity"/>
    <property type="evidence" value="ECO:0007669"/>
    <property type="project" value="UniProtKB-EC"/>
</dbReference>
<dbReference type="Pfam" id="PF01154">
    <property type="entry name" value="HMG_CoA_synt_N"/>
    <property type="match status" value="2"/>
</dbReference>
<dbReference type="PANTHER" id="PTHR43323">
    <property type="entry name" value="3-HYDROXY-3-METHYLGLUTARYL COENZYME A SYNTHASE"/>
    <property type="match status" value="1"/>
</dbReference>
<dbReference type="InterPro" id="IPR000590">
    <property type="entry name" value="HMG_CoA_synt_AS"/>
</dbReference>
<dbReference type="VEuPathDB" id="FungiDB:MPH_06511"/>
<dbReference type="SUPFAM" id="SSF53901">
    <property type="entry name" value="Thiolase-like"/>
    <property type="match status" value="2"/>
</dbReference>
<comment type="caution">
    <text evidence="8">The sequence shown here is derived from an EMBL/GenBank/DDBJ whole genome shotgun (WGS) entry which is preliminary data.</text>
</comment>
<dbReference type="InterPro" id="IPR016039">
    <property type="entry name" value="Thiolase-like"/>
</dbReference>
<comment type="function">
    <text evidence="5">Catalyzes the condensation of acetyl-CoA with acetoacetyl-CoA to form HMG-CoA.</text>
</comment>
<dbReference type="OrthoDB" id="1269963at2759"/>
<gene>
    <name evidence="8" type="ORF">MPH_06511</name>
</gene>
<evidence type="ECO:0000256" key="3">
    <source>
        <dbReference type="PIRSR" id="PIRSR610122-1"/>
    </source>
</evidence>
<dbReference type="STRING" id="1126212.K2RU75"/>
<evidence type="ECO:0000256" key="5">
    <source>
        <dbReference type="RuleBase" id="RU364071"/>
    </source>
</evidence>
<proteinExistence type="inferred from homology"/>
<name>K2RU75_MACPH</name>
<comment type="catalytic activity">
    <reaction evidence="5">
        <text>acetoacetyl-CoA + acetyl-CoA + H2O = (3S)-3-hydroxy-3-methylglutaryl-CoA + CoA + H(+)</text>
        <dbReference type="Rhea" id="RHEA:10188"/>
        <dbReference type="ChEBI" id="CHEBI:15377"/>
        <dbReference type="ChEBI" id="CHEBI:15378"/>
        <dbReference type="ChEBI" id="CHEBI:43074"/>
        <dbReference type="ChEBI" id="CHEBI:57286"/>
        <dbReference type="ChEBI" id="CHEBI:57287"/>
        <dbReference type="ChEBI" id="CHEBI:57288"/>
        <dbReference type="EC" id="2.3.3.10"/>
    </reaction>
</comment>
<feature type="domain" description="Hydroxymethylglutaryl-coenzyme A synthase C-terminal" evidence="7">
    <location>
        <begin position="164"/>
        <end position="443"/>
    </location>
</feature>
<evidence type="ECO:0000313" key="9">
    <source>
        <dbReference type="Proteomes" id="UP000007129"/>
    </source>
</evidence>
<protein>
    <recommendedName>
        <fullName evidence="5">Hydroxymethylglutaryl-CoA synthase</fullName>
        <shortName evidence="5">HMG-CoA synthase</shortName>
        <ecNumber evidence="5">2.3.3.10</ecNumber>
    </recommendedName>
    <alternativeName>
        <fullName evidence="5">3-hydroxy-3-methylglutaryl coenzyme A synthase</fullName>
    </alternativeName>
</protein>
<evidence type="ECO:0000259" key="6">
    <source>
        <dbReference type="Pfam" id="PF01154"/>
    </source>
</evidence>
<organism evidence="8 9">
    <name type="scientific">Macrophomina phaseolina (strain MS6)</name>
    <name type="common">Charcoal rot fungus</name>
    <dbReference type="NCBI Taxonomy" id="1126212"/>
    <lineage>
        <taxon>Eukaryota</taxon>
        <taxon>Fungi</taxon>
        <taxon>Dikarya</taxon>
        <taxon>Ascomycota</taxon>
        <taxon>Pezizomycotina</taxon>
        <taxon>Dothideomycetes</taxon>
        <taxon>Dothideomycetes incertae sedis</taxon>
        <taxon>Botryosphaeriales</taxon>
        <taxon>Botryosphaeriaceae</taxon>
        <taxon>Macrophomina</taxon>
    </lineage>
</organism>
<feature type="binding site" evidence="4">
    <location>
        <position position="256"/>
    </location>
    <ligand>
        <name>CoA</name>
        <dbReference type="ChEBI" id="CHEBI:57287"/>
    </ligand>
</feature>
<evidence type="ECO:0000256" key="4">
    <source>
        <dbReference type="PIRSR" id="PIRSR610122-2"/>
    </source>
</evidence>
<dbReference type="GO" id="GO:0006696">
    <property type="term" value="P:ergosterol biosynthetic process"/>
    <property type="evidence" value="ECO:0007669"/>
    <property type="project" value="TreeGrafter"/>
</dbReference>
<dbReference type="AlphaFoldDB" id="K2RU75"/>
<feature type="active site" description="Proton donor/acceptor" evidence="3">
    <location>
        <position position="247"/>
    </location>
</feature>
<reference evidence="8 9" key="1">
    <citation type="journal article" date="2012" name="BMC Genomics">
        <title>Tools to kill: Genome of one of the most destructive plant pathogenic fungi Macrophomina phaseolina.</title>
        <authorList>
            <person name="Islam M.S."/>
            <person name="Haque M.S."/>
            <person name="Islam M.M."/>
            <person name="Emdad E.M."/>
            <person name="Halim A."/>
            <person name="Hossen Q.M.M."/>
            <person name="Hossain M.Z."/>
            <person name="Ahmed B."/>
            <person name="Rahim S."/>
            <person name="Rahman M.S."/>
            <person name="Alam M.M."/>
            <person name="Hou S."/>
            <person name="Wan X."/>
            <person name="Saito J.A."/>
            <person name="Alam M."/>
        </authorList>
    </citation>
    <scope>NUCLEOTIDE SEQUENCE [LARGE SCALE GENOMIC DNA]</scope>
    <source>
        <strain evidence="8 9">MS6</strain>
    </source>
</reference>
<comment type="similarity">
    <text evidence="1 5">Belongs to the thiolase-like superfamily. HMG-CoA synthase family.</text>
</comment>
<dbReference type="InParanoid" id="K2RU75"/>
<feature type="active site" description="Acyl-thioester intermediate" evidence="3">
    <location>
        <position position="106"/>
    </location>
</feature>
<dbReference type="InterPro" id="IPR010122">
    <property type="entry name" value="HMG_CoA_synthase_euk"/>
</dbReference>
<dbReference type="Gene3D" id="3.40.47.10">
    <property type="match status" value="2"/>
</dbReference>
<dbReference type="GO" id="GO:0006084">
    <property type="term" value="P:acetyl-CoA metabolic process"/>
    <property type="evidence" value="ECO:0007669"/>
    <property type="project" value="InterPro"/>
</dbReference>
<evidence type="ECO:0000256" key="2">
    <source>
        <dbReference type="ARBA" id="ARBA00022679"/>
    </source>
</evidence>
<feature type="domain" description="Hydroxymethylglutaryl-coenzyme A synthase N-terminal" evidence="6">
    <location>
        <begin position="86"/>
        <end position="163"/>
    </location>
</feature>
<dbReference type="HOGENOM" id="CLU_008065_0_0_1"/>
<dbReference type="Proteomes" id="UP000007129">
    <property type="component" value="Unassembled WGS sequence"/>
</dbReference>
<keyword evidence="2 5" id="KW-0808">Transferase</keyword>
<dbReference type="NCBIfam" id="TIGR01833">
    <property type="entry name" value="HMG-CoA-S_euk"/>
    <property type="match status" value="1"/>
</dbReference>